<sequence length="114" mass="12277">MRKSPAPPTESTTQKKSTAAASSSSQDKSPIERKSKRPSFTRKEQTNLTGRAPTNTSPELPWRTKSFAAASPKLTPDPPPSTSEKVRKHFICRFSGSATVGTLSSIANDGDEQT</sequence>
<protein>
    <submittedName>
        <fullName evidence="2">Uncharacterized protein</fullName>
    </submittedName>
</protein>
<organism evidence="2 3">
    <name type="scientific">Panicum miliaceum</name>
    <name type="common">Proso millet</name>
    <name type="synonym">Broomcorn millet</name>
    <dbReference type="NCBI Taxonomy" id="4540"/>
    <lineage>
        <taxon>Eukaryota</taxon>
        <taxon>Viridiplantae</taxon>
        <taxon>Streptophyta</taxon>
        <taxon>Embryophyta</taxon>
        <taxon>Tracheophyta</taxon>
        <taxon>Spermatophyta</taxon>
        <taxon>Magnoliopsida</taxon>
        <taxon>Liliopsida</taxon>
        <taxon>Poales</taxon>
        <taxon>Poaceae</taxon>
        <taxon>PACMAD clade</taxon>
        <taxon>Panicoideae</taxon>
        <taxon>Panicodae</taxon>
        <taxon>Paniceae</taxon>
        <taxon>Panicinae</taxon>
        <taxon>Panicum</taxon>
        <taxon>Panicum sect. Panicum</taxon>
    </lineage>
</organism>
<reference evidence="3" key="1">
    <citation type="journal article" date="2019" name="Nat. Commun.">
        <title>The genome of broomcorn millet.</title>
        <authorList>
            <person name="Zou C."/>
            <person name="Miki D."/>
            <person name="Li D."/>
            <person name="Tang Q."/>
            <person name="Xiao L."/>
            <person name="Rajput S."/>
            <person name="Deng P."/>
            <person name="Jia W."/>
            <person name="Huang R."/>
            <person name="Zhang M."/>
            <person name="Sun Y."/>
            <person name="Hu J."/>
            <person name="Fu X."/>
            <person name="Schnable P.S."/>
            <person name="Li F."/>
            <person name="Zhang H."/>
            <person name="Feng B."/>
            <person name="Zhu X."/>
            <person name="Liu R."/>
            <person name="Schnable J.C."/>
            <person name="Zhu J.-K."/>
            <person name="Zhang H."/>
        </authorList>
    </citation>
    <scope>NUCLEOTIDE SEQUENCE [LARGE SCALE GENOMIC DNA]</scope>
</reference>
<evidence type="ECO:0000256" key="1">
    <source>
        <dbReference type="SAM" id="MobiDB-lite"/>
    </source>
</evidence>
<comment type="caution">
    <text evidence="2">The sequence shown here is derived from an EMBL/GenBank/DDBJ whole genome shotgun (WGS) entry which is preliminary data.</text>
</comment>
<feature type="compositionally biased region" description="Low complexity" evidence="1">
    <location>
        <begin position="11"/>
        <end position="28"/>
    </location>
</feature>
<dbReference type="AlphaFoldDB" id="A0A3L6S5D9"/>
<dbReference type="Proteomes" id="UP000275267">
    <property type="component" value="Unassembled WGS sequence"/>
</dbReference>
<keyword evidence="3" id="KW-1185">Reference proteome</keyword>
<gene>
    <name evidence="2" type="ORF">C2845_PM02G16440</name>
</gene>
<dbReference type="EMBL" id="PQIB02000005">
    <property type="protein sequence ID" value="RLN15829.1"/>
    <property type="molecule type" value="Genomic_DNA"/>
</dbReference>
<feature type="compositionally biased region" description="Polar residues" evidence="1">
    <location>
        <begin position="46"/>
        <end position="58"/>
    </location>
</feature>
<proteinExistence type="predicted"/>
<accession>A0A3L6S5D9</accession>
<feature type="region of interest" description="Disordered" evidence="1">
    <location>
        <begin position="1"/>
        <end position="86"/>
    </location>
</feature>
<name>A0A3L6S5D9_PANMI</name>
<evidence type="ECO:0000313" key="2">
    <source>
        <dbReference type="EMBL" id="RLN15829.1"/>
    </source>
</evidence>
<evidence type="ECO:0000313" key="3">
    <source>
        <dbReference type="Proteomes" id="UP000275267"/>
    </source>
</evidence>